<dbReference type="RefSeq" id="WP_003933870.1">
    <property type="nucleotide sequence ID" value="NZ_JH814707.1"/>
</dbReference>
<dbReference type="HOGENOM" id="CLU_026574_2_2_11"/>
<accession>K0UFT7</accession>
<evidence type="ECO:0000259" key="2">
    <source>
        <dbReference type="Pfam" id="PF03972"/>
    </source>
</evidence>
<sequence>MTSFATTPGADVEPGVQTTAAALARWACELQPRQADLDLADIALIDTVAVALAATGHPLLAVTAGLPEPARWAAQAHVVDYDDLHLPSTTHISTVCVPAAAAVGGDARAYLAGAGVMARIGSALGWNHYSRGWHATSTTAPMAAAVVAATARGFSAEDTARAMALAVSSAGGVQRAFGSDAKAIQVGLAVEAGIRAADLVAHGASADPRVLDAWLALVSEPPFDLALDSAEAVPGGLAVKVYPCCYALQRPIACTSELAAGLDSAQVERIDVWVTESAIQPLVHHRPASGLEAKFCLEHAVAVAVTDRVPGFDSFSDAAVRRPEVARLTRSVTVHVAPGGNGLLEDEVRVALTTTDGRELTGSIDIPPGAPGRPVTRDQLAQKVRDCAGDHADAVLAAGWGDIAGLLRGSTTPTTQKDAS</sequence>
<dbReference type="Gene3D" id="1.10.4100.10">
    <property type="entry name" value="2-methylcitrate dehydratase PrpD"/>
    <property type="match status" value="1"/>
</dbReference>
<feature type="domain" description="MmgE/PrpD N-terminal" evidence="2">
    <location>
        <begin position="74"/>
        <end position="212"/>
    </location>
</feature>
<evidence type="ECO:0000256" key="1">
    <source>
        <dbReference type="ARBA" id="ARBA00006174"/>
    </source>
</evidence>
<dbReference type="PATRIC" id="fig|1194972.3.peg.4798"/>
<dbReference type="InterPro" id="IPR045336">
    <property type="entry name" value="MmgE_PrpD_N"/>
</dbReference>
<dbReference type="InterPro" id="IPR045337">
    <property type="entry name" value="MmgE_PrpD_C"/>
</dbReference>
<dbReference type="Pfam" id="PF03972">
    <property type="entry name" value="MmgE_PrpD_N"/>
    <property type="match status" value="1"/>
</dbReference>
<dbReference type="InterPro" id="IPR005656">
    <property type="entry name" value="MmgE_PrpD"/>
</dbReference>
<keyword evidence="5" id="KW-1185">Reference proteome</keyword>
<dbReference type="InterPro" id="IPR042183">
    <property type="entry name" value="MmgE/PrpD_sf_1"/>
</dbReference>
<dbReference type="InterPro" id="IPR036148">
    <property type="entry name" value="MmgE/PrpD_sf"/>
</dbReference>
<dbReference type="GO" id="GO:0016829">
    <property type="term" value="F:lyase activity"/>
    <property type="evidence" value="ECO:0007669"/>
    <property type="project" value="InterPro"/>
</dbReference>
<feature type="domain" description="MmgE/PrpD C-terminal" evidence="3">
    <location>
        <begin position="242"/>
        <end position="393"/>
    </location>
</feature>
<comment type="caution">
    <text evidence="4">The sequence shown here is derived from an EMBL/GenBank/DDBJ whole genome shotgun (WGS) entry which is preliminary data.</text>
</comment>
<name>K0UFT7_MYCVA</name>
<dbReference type="InterPro" id="IPR042188">
    <property type="entry name" value="MmgE/PrpD_sf_2"/>
</dbReference>
<protein>
    <submittedName>
        <fullName evidence="4">MmgE/PrpD</fullName>
    </submittedName>
</protein>
<dbReference type="PANTHER" id="PTHR16943:SF8">
    <property type="entry name" value="2-METHYLCITRATE DEHYDRATASE"/>
    <property type="match status" value="1"/>
</dbReference>
<comment type="similarity">
    <text evidence="1">Belongs to the PrpD family.</text>
</comment>
<evidence type="ECO:0000313" key="4">
    <source>
        <dbReference type="EMBL" id="EJZ05726.1"/>
    </source>
</evidence>
<dbReference type="EMBL" id="ALQA01000072">
    <property type="protein sequence ID" value="EJZ05726.1"/>
    <property type="molecule type" value="Genomic_DNA"/>
</dbReference>
<dbReference type="PANTHER" id="PTHR16943">
    <property type="entry name" value="2-METHYLCITRATE DEHYDRATASE-RELATED"/>
    <property type="match status" value="1"/>
</dbReference>
<dbReference type="AlphaFoldDB" id="K0UFT7"/>
<dbReference type="SUPFAM" id="SSF103378">
    <property type="entry name" value="2-methylcitrate dehydratase PrpD"/>
    <property type="match status" value="1"/>
</dbReference>
<dbReference type="Pfam" id="PF19305">
    <property type="entry name" value="MmgE_PrpD_C"/>
    <property type="match status" value="1"/>
</dbReference>
<proteinExistence type="inferred from homology"/>
<organism evidence="4 5">
    <name type="scientific">Mycolicibacterium vaccae ATCC 25954</name>
    <dbReference type="NCBI Taxonomy" id="1194972"/>
    <lineage>
        <taxon>Bacteria</taxon>
        <taxon>Bacillati</taxon>
        <taxon>Actinomycetota</taxon>
        <taxon>Actinomycetes</taxon>
        <taxon>Mycobacteriales</taxon>
        <taxon>Mycobacteriaceae</taxon>
        <taxon>Mycolicibacterium</taxon>
    </lineage>
</organism>
<dbReference type="eggNOG" id="COG2079">
    <property type="taxonomic scope" value="Bacteria"/>
</dbReference>
<evidence type="ECO:0000313" key="5">
    <source>
        <dbReference type="Proteomes" id="UP000006072"/>
    </source>
</evidence>
<dbReference type="Gene3D" id="3.30.1330.120">
    <property type="entry name" value="2-methylcitrate dehydratase PrpD"/>
    <property type="match status" value="1"/>
</dbReference>
<dbReference type="Proteomes" id="UP000006072">
    <property type="component" value="Unassembled WGS sequence"/>
</dbReference>
<reference evidence="4 5" key="1">
    <citation type="journal article" date="2012" name="J. Bacteriol.">
        <title>Complete Genome Sequence of Mycobacterium vaccae Type Strain ATCC 25954.</title>
        <authorList>
            <person name="Ho Y.S."/>
            <person name="Adroub S.A."/>
            <person name="Abadi M."/>
            <person name="Al Alwan B."/>
            <person name="Alkhateeb R."/>
            <person name="Gao G."/>
            <person name="Ragab A."/>
            <person name="Ali S."/>
            <person name="van Soolingen D."/>
            <person name="Bitter W."/>
            <person name="Pain A."/>
            <person name="Abdallah A.M."/>
        </authorList>
    </citation>
    <scope>NUCLEOTIDE SEQUENCE [LARGE SCALE GENOMIC DNA]</scope>
    <source>
        <strain evidence="4 5">ATCC 25954</strain>
    </source>
</reference>
<evidence type="ECO:0000259" key="3">
    <source>
        <dbReference type="Pfam" id="PF19305"/>
    </source>
</evidence>
<gene>
    <name evidence="4" type="ORF">MVAC_24086</name>
</gene>